<accession>A0ABD2PQI5</accession>
<keyword evidence="3" id="KW-1185">Reference proteome</keyword>
<evidence type="ECO:0000313" key="2">
    <source>
        <dbReference type="EMBL" id="KAL3309445.1"/>
    </source>
</evidence>
<gene>
    <name evidence="2" type="ORF">Ciccas_012009</name>
</gene>
<evidence type="ECO:0000313" key="3">
    <source>
        <dbReference type="Proteomes" id="UP001626550"/>
    </source>
</evidence>
<dbReference type="AlphaFoldDB" id="A0ABD2PQI5"/>
<organism evidence="2 3">
    <name type="scientific">Cichlidogyrus casuarinus</name>
    <dbReference type="NCBI Taxonomy" id="1844966"/>
    <lineage>
        <taxon>Eukaryota</taxon>
        <taxon>Metazoa</taxon>
        <taxon>Spiralia</taxon>
        <taxon>Lophotrochozoa</taxon>
        <taxon>Platyhelminthes</taxon>
        <taxon>Monogenea</taxon>
        <taxon>Monopisthocotylea</taxon>
        <taxon>Dactylogyridea</taxon>
        <taxon>Ancyrocephalidae</taxon>
        <taxon>Cichlidogyrus</taxon>
    </lineage>
</organism>
<comment type="caution">
    <text evidence="2">The sequence shown here is derived from an EMBL/GenBank/DDBJ whole genome shotgun (WGS) entry which is preliminary data.</text>
</comment>
<evidence type="ECO:0000256" key="1">
    <source>
        <dbReference type="SAM" id="MobiDB-lite"/>
    </source>
</evidence>
<feature type="region of interest" description="Disordered" evidence="1">
    <location>
        <begin position="1"/>
        <end position="46"/>
    </location>
</feature>
<dbReference type="EMBL" id="JBJKFK010003909">
    <property type="protein sequence ID" value="KAL3309445.1"/>
    <property type="molecule type" value="Genomic_DNA"/>
</dbReference>
<proteinExistence type="predicted"/>
<name>A0ABD2PQI5_9PLAT</name>
<reference evidence="2 3" key="1">
    <citation type="submission" date="2024-11" db="EMBL/GenBank/DDBJ databases">
        <title>Adaptive evolution of stress response genes in parasites aligns with host niche diversity.</title>
        <authorList>
            <person name="Hahn C."/>
            <person name="Resl P."/>
        </authorList>
    </citation>
    <scope>NUCLEOTIDE SEQUENCE [LARGE SCALE GENOMIC DNA]</scope>
    <source>
        <strain evidence="2">EGGRZ-B1_66</strain>
        <tissue evidence="2">Body</tissue>
    </source>
</reference>
<protein>
    <submittedName>
        <fullName evidence="2">Uncharacterized protein</fullName>
    </submittedName>
</protein>
<dbReference type="Proteomes" id="UP001626550">
    <property type="component" value="Unassembled WGS sequence"/>
</dbReference>
<sequence>MTKIQPEVGHKIDFSSSTAQKKALNQNINRPSVVTGKRSRPQNRKIPPATVEELDQLMGKYFSKHSSVLNNP</sequence>
<feature type="compositionally biased region" description="Polar residues" evidence="1">
    <location>
        <begin position="14"/>
        <end position="32"/>
    </location>
</feature>